<proteinExistence type="predicted"/>
<evidence type="ECO:0000256" key="1">
    <source>
        <dbReference type="SAM" id="MobiDB-lite"/>
    </source>
</evidence>
<organism evidence="2 3">
    <name type="scientific">Diploscapter pachys</name>
    <dbReference type="NCBI Taxonomy" id="2018661"/>
    <lineage>
        <taxon>Eukaryota</taxon>
        <taxon>Metazoa</taxon>
        <taxon>Ecdysozoa</taxon>
        <taxon>Nematoda</taxon>
        <taxon>Chromadorea</taxon>
        <taxon>Rhabditida</taxon>
        <taxon>Rhabditina</taxon>
        <taxon>Rhabditomorpha</taxon>
        <taxon>Rhabditoidea</taxon>
        <taxon>Rhabditidae</taxon>
        <taxon>Diploscapter</taxon>
    </lineage>
</organism>
<gene>
    <name evidence="2" type="ORF">WR25_19876</name>
</gene>
<dbReference type="Proteomes" id="UP000218231">
    <property type="component" value="Unassembled WGS sequence"/>
</dbReference>
<sequence length="115" mass="13520">MCNFQILEFEASPFQLPAGCVPQMGHEMRAEHCSPFHYFDYQISNCIVEITRAKLQPPRCSTRRARKRESPGERDIGMGLEKEVNVESRLQRMDEIMDRESTNETITEWSRSYFI</sequence>
<name>A0A2A2LBK2_9BILA</name>
<dbReference type="AlphaFoldDB" id="A0A2A2LBK2"/>
<evidence type="ECO:0000313" key="2">
    <source>
        <dbReference type="EMBL" id="PAV83514.1"/>
    </source>
</evidence>
<protein>
    <submittedName>
        <fullName evidence="2">Uncharacterized protein</fullName>
    </submittedName>
</protein>
<keyword evidence="3" id="KW-1185">Reference proteome</keyword>
<feature type="compositionally biased region" description="Basic and acidic residues" evidence="1">
    <location>
        <begin position="68"/>
        <end position="81"/>
    </location>
</feature>
<dbReference type="EMBL" id="LIAE01006952">
    <property type="protein sequence ID" value="PAV83514.1"/>
    <property type="molecule type" value="Genomic_DNA"/>
</dbReference>
<reference evidence="2 3" key="1">
    <citation type="journal article" date="2017" name="Curr. Biol.">
        <title>Genome architecture and evolution of a unichromosomal asexual nematode.</title>
        <authorList>
            <person name="Fradin H."/>
            <person name="Zegar C."/>
            <person name="Gutwein M."/>
            <person name="Lucas J."/>
            <person name="Kovtun M."/>
            <person name="Corcoran D."/>
            <person name="Baugh L.R."/>
            <person name="Kiontke K."/>
            <person name="Gunsalus K."/>
            <person name="Fitch D.H."/>
            <person name="Piano F."/>
        </authorList>
    </citation>
    <scope>NUCLEOTIDE SEQUENCE [LARGE SCALE GENOMIC DNA]</scope>
    <source>
        <strain evidence="2">PF1309</strain>
    </source>
</reference>
<accession>A0A2A2LBK2</accession>
<evidence type="ECO:0000313" key="3">
    <source>
        <dbReference type="Proteomes" id="UP000218231"/>
    </source>
</evidence>
<feature type="region of interest" description="Disordered" evidence="1">
    <location>
        <begin position="59"/>
        <end position="81"/>
    </location>
</feature>
<comment type="caution">
    <text evidence="2">The sequence shown here is derived from an EMBL/GenBank/DDBJ whole genome shotgun (WGS) entry which is preliminary data.</text>
</comment>